<dbReference type="SUPFAM" id="SSF48264">
    <property type="entry name" value="Cytochrome P450"/>
    <property type="match status" value="1"/>
</dbReference>
<reference evidence="2 3" key="1">
    <citation type="journal article" date="2017" name="Genome Announc.">
        <title>Genome sequence of the saprophytic ascomycete Epicoccum nigrum ICMP 19927 strain isolated from New Zealand.</title>
        <authorList>
            <person name="Fokin M."/>
            <person name="Fleetwood D."/>
            <person name="Weir B.S."/>
            <person name="Villas-Boas S.G."/>
        </authorList>
    </citation>
    <scope>NUCLEOTIDE SEQUENCE [LARGE SCALE GENOMIC DNA]</scope>
    <source>
        <strain evidence="2 3">ICMP 19927</strain>
    </source>
</reference>
<keyword evidence="1" id="KW-0479">Metal-binding</keyword>
<organism evidence="2 3">
    <name type="scientific">Epicoccum nigrum</name>
    <name type="common">Soil fungus</name>
    <name type="synonym">Epicoccum purpurascens</name>
    <dbReference type="NCBI Taxonomy" id="105696"/>
    <lineage>
        <taxon>Eukaryota</taxon>
        <taxon>Fungi</taxon>
        <taxon>Dikarya</taxon>
        <taxon>Ascomycota</taxon>
        <taxon>Pezizomycotina</taxon>
        <taxon>Dothideomycetes</taxon>
        <taxon>Pleosporomycetidae</taxon>
        <taxon>Pleosporales</taxon>
        <taxon>Pleosporineae</taxon>
        <taxon>Didymellaceae</taxon>
        <taxon>Epicoccum</taxon>
    </lineage>
</organism>
<comment type="cofactor">
    <cofactor evidence="1">
        <name>heme</name>
        <dbReference type="ChEBI" id="CHEBI:30413"/>
    </cofactor>
</comment>
<evidence type="ECO:0000256" key="1">
    <source>
        <dbReference type="PIRSR" id="PIRSR602401-1"/>
    </source>
</evidence>
<keyword evidence="3" id="KW-1185">Reference proteome</keyword>
<dbReference type="PRINTS" id="PR00463">
    <property type="entry name" value="EP450I"/>
</dbReference>
<dbReference type="OMA" id="RTMNATW"/>
<dbReference type="InterPro" id="IPR001128">
    <property type="entry name" value="Cyt_P450"/>
</dbReference>
<dbReference type="PANTHER" id="PTHR24305">
    <property type="entry name" value="CYTOCHROME P450"/>
    <property type="match status" value="1"/>
</dbReference>
<dbReference type="STRING" id="105696.A0A1Y2MA58"/>
<dbReference type="PANTHER" id="PTHR24305:SF168">
    <property type="entry name" value="P450, PUTATIVE (EUROFUNG)-RELATED"/>
    <property type="match status" value="1"/>
</dbReference>
<protein>
    <recommendedName>
        <fullName evidence="4">Cytochrome P450</fullName>
    </recommendedName>
</protein>
<name>A0A1Y2MA58_EPING</name>
<dbReference type="Proteomes" id="UP000193240">
    <property type="component" value="Unassembled WGS sequence"/>
</dbReference>
<keyword evidence="1" id="KW-0408">Iron</keyword>
<proteinExistence type="predicted"/>
<dbReference type="Gene3D" id="1.10.630.10">
    <property type="entry name" value="Cytochrome P450"/>
    <property type="match status" value="1"/>
</dbReference>
<feature type="binding site" description="axial binding residue" evidence="1">
    <location>
        <position position="438"/>
    </location>
    <ligand>
        <name>heme</name>
        <dbReference type="ChEBI" id="CHEBI:30413"/>
    </ligand>
    <ligandPart>
        <name>Fe</name>
        <dbReference type="ChEBI" id="CHEBI:18248"/>
    </ligandPart>
</feature>
<dbReference type="InParanoid" id="A0A1Y2MA58"/>
<sequence>MFSFIVLLCTLICIYVSYSIASWYRLSQVPGPFWAALTKFWLIREAFLGRQPTTLRDVTNQYGTIARVGPNEVVTSDPEVLRKIMSVRSSYSRGPWYDAWKLEAGQHNVFSMRDEAAHTRLRSKMAAGYSGKENESMEHTIESQVKRLIELIKSKYVSTADSYRPVDLAQKLQYFTLDVISDLAFGKPLGYLQQDADPYEYVEAMDASMPVLATLGNLPWLANLFHSPLLRQFLPSERDEGGFGALIRFSKRVVAERFQANAVPQQDMLGSFIRHGLSQKEASGEALLQVVAGTDTTATGLKTIMLHVMTRPEIYRTLQTEIEEGLSQELISSPVKDAEARRLPFLQAVIKEGLRIRSPAGGAFFKTVPRGGDVLGGVFLPGGTEVGVSHLSFLHSKQIFGADAEVFRPERWLEADAEQLGKMNSVVDLIFHSGKYQCLGKSVALMEYNKIFVELFKTFEFSVVNAESPAHITNAGVWLIKDFWVRITLRQ</sequence>
<evidence type="ECO:0008006" key="4">
    <source>
        <dbReference type="Google" id="ProtNLM"/>
    </source>
</evidence>
<evidence type="ECO:0000313" key="3">
    <source>
        <dbReference type="Proteomes" id="UP000193240"/>
    </source>
</evidence>
<dbReference type="GO" id="GO:0016705">
    <property type="term" value="F:oxidoreductase activity, acting on paired donors, with incorporation or reduction of molecular oxygen"/>
    <property type="evidence" value="ECO:0007669"/>
    <property type="project" value="InterPro"/>
</dbReference>
<dbReference type="PRINTS" id="PR00385">
    <property type="entry name" value="P450"/>
</dbReference>
<accession>A0A1Y2MA58</accession>
<evidence type="ECO:0000313" key="2">
    <source>
        <dbReference type="EMBL" id="OSS52975.1"/>
    </source>
</evidence>
<dbReference type="CDD" id="cd11060">
    <property type="entry name" value="CYP57A1-like"/>
    <property type="match status" value="1"/>
</dbReference>
<keyword evidence="1" id="KW-0349">Heme</keyword>
<dbReference type="GO" id="GO:0020037">
    <property type="term" value="F:heme binding"/>
    <property type="evidence" value="ECO:0007669"/>
    <property type="project" value="InterPro"/>
</dbReference>
<dbReference type="AlphaFoldDB" id="A0A1Y2MA58"/>
<dbReference type="GO" id="GO:0004497">
    <property type="term" value="F:monooxygenase activity"/>
    <property type="evidence" value="ECO:0007669"/>
    <property type="project" value="InterPro"/>
</dbReference>
<dbReference type="EMBL" id="KZ107839">
    <property type="protein sequence ID" value="OSS52975.1"/>
    <property type="molecule type" value="Genomic_DNA"/>
</dbReference>
<dbReference type="GO" id="GO:0005506">
    <property type="term" value="F:iron ion binding"/>
    <property type="evidence" value="ECO:0007669"/>
    <property type="project" value="InterPro"/>
</dbReference>
<dbReference type="Pfam" id="PF00067">
    <property type="entry name" value="p450"/>
    <property type="match status" value="1"/>
</dbReference>
<dbReference type="InterPro" id="IPR002401">
    <property type="entry name" value="Cyt_P450_E_grp-I"/>
</dbReference>
<dbReference type="InterPro" id="IPR036396">
    <property type="entry name" value="Cyt_P450_sf"/>
</dbReference>
<dbReference type="InterPro" id="IPR050121">
    <property type="entry name" value="Cytochrome_P450_monoxygenase"/>
</dbReference>
<gene>
    <name evidence="2" type="ORF">B5807_02740</name>
</gene>